<evidence type="ECO:0000313" key="2">
    <source>
        <dbReference type="EMBL" id="MFM0000251.1"/>
    </source>
</evidence>
<keyword evidence="1" id="KW-0732">Signal</keyword>
<protein>
    <recommendedName>
        <fullName evidence="4">Surface antigen</fullName>
    </recommendedName>
</protein>
<gene>
    <name evidence="2" type="ORF">PQR57_04395</name>
</gene>
<reference evidence="2 3" key="1">
    <citation type="journal article" date="2024" name="Chem. Sci.">
        <title>Discovery of megapolipeptins by genome mining of a Burkholderiales bacteria collection.</title>
        <authorList>
            <person name="Paulo B.S."/>
            <person name="Recchia M.J.J."/>
            <person name="Lee S."/>
            <person name="Fergusson C.H."/>
            <person name="Romanowski S.B."/>
            <person name="Hernandez A."/>
            <person name="Krull N."/>
            <person name="Liu D.Y."/>
            <person name="Cavanagh H."/>
            <person name="Bos A."/>
            <person name="Gray C.A."/>
            <person name="Murphy B.T."/>
            <person name="Linington R.G."/>
            <person name="Eustaquio A.S."/>
        </authorList>
    </citation>
    <scope>NUCLEOTIDE SEQUENCE [LARGE SCALE GENOMIC DNA]</scope>
    <source>
        <strain evidence="2 3">RL17-350-BIC-A</strain>
    </source>
</reference>
<sequence length="157" mass="16908">MLTFHQFGSGLYCGVACVCLCAACAAPAEAQSDASVCRFVAGQAEIDGVMQQITGRACLQPDGTWQIVEDDAAAQALADGPVYYYDPWYWGPPVVFGVGVSFVFVDRFHHFHHMDHVRYVHGVRGSFGMGGRGGWHGARPMHTWGGMSHGGGGGMRR</sequence>
<feature type="chain" id="PRO_5045223924" description="Surface antigen" evidence="1">
    <location>
        <begin position="31"/>
        <end position="157"/>
    </location>
</feature>
<comment type="caution">
    <text evidence="2">The sequence shown here is derived from an EMBL/GenBank/DDBJ whole genome shotgun (WGS) entry which is preliminary data.</text>
</comment>
<dbReference type="EMBL" id="JAQQEZ010000002">
    <property type="protein sequence ID" value="MFM0000251.1"/>
    <property type="molecule type" value="Genomic_DNA"/>
</dbReference>
<dbReference type="Proteomes" id="UP001629230">
    <property type="component" value="Unassembled WGS sequence"/>
</dbReference>
<keyword evidence="3" id="KW-1185">Reference proteome</keyword>
<name>A0ABW9AJM5_9BURK</name>
<accession>A0ABW9AJM5</accession>
<evidence type="ECO:0008006" key="4">
    <source>
        <dbReference type="Google" id="ProtNLM"/>
    </source>
</evidence>
<evidence type="ECO:0000313" key="3">
    <source>
        <dbReference type="Proteomes" id="UP001629230"/>
    </source>
</evidence>
<organism evidence="2 3">
    <name type="scientific">Paraburkholderia dipogonis</name>
    <dbReference type="NCBI Taxonomy" id="1211383"/>
    <lineage>
        <taxon>Bacteria</taxon>
        <taxon>Pseudomonadati</taxon>
        <taxon>Pseudomonadota</taxon>
        <taxon>Betaproteobacteria</taxon>
        <taxon>Burkholderiales</taxon>
        <taxon>Burkholderiaceae</taxon>
        <taxon>Paraburkholderia</taxon>
    </lineage>
</organism>
<feature type="signal peptide" evidence="1">
    <location>
        <begin position="1"/>
        <end position="30"/>
    </location>
</feature>
<dbReference type="RefSeq" id="WP_408175750.1">
    <property type="nucleotide sequence ID" value="NZ_JAQQEZ010000002.1"/>
</dbReference>
<proteinExistence type="predicted"/>
<evidence type="ECO:0000256" key="1">
    <source>
        <dbReference type="SAM" id="SignalP"/>
    </source>
</evidence>